<feature type="non-terminal residue" evidence="8">
    <location>
        <position position="1"/>
    </location>
</feature>
<evidence type="ECO:0000313" key="8">
    <source>
        <dbReference type="EMBL" id="NWS51310.1"/>
    </source>
</evidence>
<dbReference type="Proteomes" id="UP000541181">
    <property type="component" value="Unassembled WGS sequence"/>
</dbReference>
<dbReference type="PANTHER" id="PTHR45728:SF1">
    <property type="entry name" value="ACETYL-COA CARBOXYLASE 2"/>
    <property type="match status" value="1"/>
</dbReference>
<name>A0A7K5G2G7_9AVES</name>
<keyword evidence="2" id="KW-0436">Ligase</keyword>
<dbReference type="PROSITE" id="PS00866">
    <property type="entry name" value="CPSASE_1"/>
    <property type="match status" value="1"/>
</dbReference>
<dbReference type="FunFam" id="3.30.1490.20:FF:000003">
    <property type="entry name" value="acetyl-CoA carboxylase isoform X1"/>
    <property type="match status" value="1"/>
</dbReference>
<dbReference type="InterPro" id="IPR013815">
    <property type="entry name" value="ATP_grasp_subdomain_1"/>
</dbReference>
<dbReference type="InterPro" id="IPR005479">
    <property type="entry name" value="CPAse_ATP-bd"/>
</dbReference>
<reference evidence="8 9" key="1">
    <citation type="submission" date="2019-09" db="EMBL/GenBank/DDBJ databases">
        <title>Bird 10,000 Genomes (B10K) Project - Family phase.</title>
        <authorList>
            <person name="Zhang G."/>
        </authorList>
    </citation>
    <scope>NUCLEOTIDE SEQUENCE [LARGE SCALE GENOMIC DNA]</scope>
    <source>
        <strain evidence="8">B10K-CU-031-22</strain>
    </source>
</reference>
<dbReference type="GO" id="GO:0003989">
    <property type="term" value="F:acetyl-CoA carboxylase activity"/>
    <property type="evidence" value="ECO:0007669"/>
    <property type="project" value="InterPro"/>
</dbReference>
<keyword evidence="4 6" id="KW-0067">ATP-binding</keyword>
<accession>A0A7K5G2G7</accession>
<dbReference type="GO" id="GO:0046872">
    <property type="term" value="F:metal ion binding"/>
    <property type="evidence" value="ECO:0007669"/>
    <property type="project" value="InterPro"/>
</dbReference>
<dbReference type="GO" id="GO:0005524">
    <property type="term" value="F:ATP binding"/>
    <property type="evidence" value="ECO:0007669"/>
    <property type="project" value="UniProtKB-UniRule"/>
</dbReference>
<sequence length="100" mass="10792">MWALGDKVASTIVAQTVQIPTLPWSGSGLVAQQSEEDQKHQQMISIPLEMYAQGCVRDVEEGLEVAKRIGYPLMIKAAEGGGGKGIRKVEAAEEFGACFR</sequence>
<dbReference type="GO" id="GO:0005739">
    <property type="term" value="C:mitochondrion"/>
    <property type="evidence" value="ECO:0007669"/>
    <property type="project" value="TreeGrafter"/>
</dbReference>
<organism evidence="8 9">
    <name type="scientific">Chunga burmeisteri</name>
    <name type="common">Black-legged seriema</name>
    <dbReference type="NCBI Taxonomy" id="1352770"/>
    <lineage>
        <taxon>Eukaryota</taxon>
        <taxon>Metazoa</taxon>
        <taxon>Chordata</taxon>
        <taxon>Craniata</taxon>
        <taxon>Vertebrata</taxon>
        <taxon>Euteleostomi</taxon>
        <taxon>Archelosauria</taxon>
        <taxon>Archosauria</taxon>
        <taxon>Dinosauria</taxon>
        <taxon>Saurischia</taxon>
        <taxon>Theropoda</taxon>
        <taxon>Coelurosauria</taxon>
        <taxon>Aves</taxon>
        <taxon>Neognathae</taxon>
        <taxon>Neoaves</taxon>
        <taxon>Telluraves</taxon>
        <taxon>Australaves</taxon>
        <taxon>Cariamiformes</taxon>
        <taxon>Cariamidae</taxon>
        <taxon>Chunga</taxon>
    </lineage>
</organism>
<protein>
    <submittedName>
        <fullName evidence="8">ACACB carboxylase</fullName>
    </submittedName>
</protein>
<dbReference type="InterPro" id="IPR049076">
    <property type="entry name" value="ACCA"/>
</dbReference>
<gene>
    <name evidence="8" type="primary">Acacb_0</name>
    <name evidence="8" type="ORF">CHUBUR_R09129</name>
</gene>
<dbReference type="Gene3D" id="3.90.1770.10">
    <property type="entry name" value="PreATP-grasp domain"/>
    <property type="match status" value="1"/>
</dbReference>
<feature type="domain" description="ATP-grasp" evidence="7">
    <location>
        <begin position="40"/>
        <end position="94"/>
    </location>
</feature>
<dbReference type="GO" id="GO:0006633">
    <property type="term" value="P:fatty acid biosynthetic process"/>
    <property type="evidence" value="ECO:0007669"/>
    <property type="project" value="TreeGrafter"/>
</dbReference>
<comment type="cofactor">
    <cofactor evidence="1">
        <name>biotin</name>
        <dbReference type="ChEBI" id="CHEBI:57586"/>
    </cofactor>
</comment>
<dbReference type="InterPro" id="IPR011761">
    <property type="entry name" value="ATP-grasp"/>
</dbReference>
<dbReference type="SUPFAM" id="SSF56059">
    <property type="entry name" value="Glutathione synthetase ATP-binding domain-like"/>
    <property type="match status" value="1"/>
</dbReference>
<evidence type="ECO:0000313" key="9">
    <source>
        <dbReference type="Proteomes" id="UP000541181"/>
    </source>
</evidence>
<keyword evidence="5" id="KW-0092">Biotin</keyword>
<proteinExistence type="predicted"/>
<dbReference type="Gene3D" id="3.30.1490.20">
    <property type="entry name" value="ATP-grasp fold, A domain"/>
    <property type="match status" value="1"/>
</dbReference>
<evidence type="ECO:0000259" key="7">
    <source>
        <dbReference type="PROSITE" id="PS50975"/>
    </source>
</evidence>
<evidence type="ECO:0000256" key="4">
    <source>
        <dbReference type="ARBA" id="ARBA00022840"/>
    </source>
</evidence>
<evidence type="ECO:0000256" key="3">
    <source>
        <dbReference type="ARBA" id="ARBA00022741"/>
    </source>
</evidence>
<dbReference type="PROSITE" id="PS50975">
    <property type="entry name" value="ATP_GRASP"/>
    <property type="match status" value="1"/>
</dbReference>
<dbReference type="OrthoDB" id="14612at2759"/>
<feature type="non-terminal residue" evidence="8">
    <location>
        <position position="100"/>
    </location>
</feature>
<keyword evidence="9" id="KW-1185">Reference proteome</keyword>
<dbReference type="Pfam" id="PF02786">
    <property type="entry name" value="CPSase_L_D2"/>
    <property type="match status" value="1"/>
</dbReference>
<dbReference type="EMBL" id="VZRC01000004">
    <property type="protein sequence ID" value="NWS51310.1"/>
    <property type="molecule type" value="Genomic_DNA"/>
</dbReference>
<evidence type="ECO:0000256" key="2">
    <source>
        <dbReference type="ARBA" id="ARBA00022598"/>
    </source>
</evidence>
<dbReference type="AlphaFoldDB" id="A0A7K5G2G7"/>
<evidence type="ECO:0000256" key="6">
    <source>
        <dbReference type="PROSITE-ProRule" id="PRU00409"/>
    </source>
</evidence>
<comment type="caution">
    <text evidence="8">The sequence shown here is derived from an EMBL/GenBank/DDBJ whole genome shotgun (WGS) entry which is preliminary data.</text>
</comment>
<evidence type="ECO:0000256" key="1">
    <source>
        <dbReference type="ARBA" id="ARBA00001953"/>
    </source>
</evidence>
<keyword evidence="3 6" id="KW-0547">Nucleotide-binding</keyword>
<evidence type="ECO:0000256" key="5">
    <source>
        <dbReference type="ARBA" id="ARBA00023267"/>
    </source>
</evidence>
<dbReference type="FunFam" id="3.90.1770.10:FF:000001">
    <property type="entry name" value="acetyl-CoA carboxylase 1"/>
    <property type="match status" value="1"/>
</dbReference>
<dbReference type="PANTHER" id="PTHR45728">
    <property type="entry name" value="ACETYL-COA CARBOXYLASE, ISOFORM A"/>
    <property type="match status" value="1"/>
</dbReference>